<dbReference type="PIRSF" id="PIRSF019083">
    <property type="entry name" value="UCP019083_VanZ"/>
    <property type="match status" value="1"/>
</dbReference>
<gene>
    <name evidence="3" type="ORF">GZ22_16300</name>
    <name evidence="4" type="ORF">SAMN04489762_1790</name>
</gene>
<dbReference type="RefSeq" id="WP_038564494.1">
    <property type="nucleotide sequence ID" value="NZ_CP008876.1"/>
</dbReference>
<feature type="domain" description="VanZ-like" evidence="2">
    <location>
        <begin position="13"/>
        <end position="155"/>
    </location>
</feature>
<dbReference type="Pfam" id="PF04892">
    <property type="entry name" value="VanZ"/>
    <property type="match status" value="1"/>
</dbReference>
<proteinExistence type="predicted"/>
<keyword evidence="1" id="KW-0812">Transmembrane</keyword>
<dbReference type="AlphaFoldDB" id="A0A075LNS5"/>
<dbReference type="HOGENOM" id="CLU_096028_1_0_9"/>
<protein>
    <submittedName>
        <fullName evidence="4">VanZ like family protein</fullName>
    </submittedName>
</protein>
<reference evidence="4 6" key="2">
    <citation type="submission" date="2016-10" db="EMBL/GenBank/DDBJ databases">
        <authorList>
            <person name="Varghese N."/>
            <person name="Submissions S."/>
        </authorList>
    </citation>
    <scope>NUCLEOTIDE SEQUENCE [LARGE SCALE GENOMIC DNA]</scope>
    <source>
        <strain evidence="4 6">DSM 21619</strain>
    </source>
</reference>
<organism evidence="3 5">
    <name type="scientific">Terribacillus saccharophilus</name>
    <dbReference type="NCBI Taxonomy" id="361277"/>
    <lineage>
        <taxon>Bacteria</taxon>
        <taxon>Bacillati</taxon>
        <taxon>Bacillota</taxon>
        <taxon>Bacilli</taxon>
        <taxon>Bacillales</taxon>
        <taxon>Bacillaceae</taxon>
        <taxon>Terribacillus</taxon>
    </lineage>
</organism>
<accession>A0A075LNS5</accession>
<dbReference type="Proteomes" id="UP000199735">
    <property type="component" value="Unassembled WGS sequence"/>
</dbReference>
<evidence type="ECO:0000259" key="2">
    <source>
        <dbReference type="Pfam" id="PF04892"/>
    </source>
</evidence>
<dbReference type="GeneID" id="34222932"/>
<keyword evidence="1" id="KW-1133">Transmembrane helix</keyword>
<dbReference type="KEGG" id="tap:GZ22_16300"/>
<evidence type="ECO:0000256" key="1">
    <source>
        <dbReference type="SAM" id="Phobius"/>
    </source>
</evidence>
<evidence type="ECO:0000313" key="5">
    <source>
        <dbReference type="Proteomes" id="UP000027980"/>
    </source>
</evidence>
<dbReference type="EMBL" id="CP008876">
    <property type="protein sequence ID" value="AIF68039.1"/>
    <property type="molecule type" value="Genomic_DNA"/>
</dbReference>
<dbReference type="NCBIfam" id="NF037970">
    <property type="entry name" value="vanZ_1"/>
    <property type="match status" value="1"/>
</dbReference>
<accession>A0AAX2EF84</accession>
<evidence type="ECO:0000313" key="6">
    <source>
        <dbReference type="Proteomes" id="UP000199735"/>
    </source>
</evidence>
<name>A0A075LNS5_9BACI</name>
<evidence type="ECO:0000313" key="3">
    <source>
        <dbReference type="EMBL" id="AIF68039.1"/>
    </source>
</evidence>
<dbReference type="Proteomes" id="UP000027980">
    <property type="component" value="Chromosome"/>
</dbReference>
<keyword evidence="1" id="KW-0472">Membrane</keyword>
<evidence type="ECO:0000313" key="4">
    <source>
        <dbReference type="EMBL" id="SEN24684.1"/>
    </source>
</evidence>
<dbReference type="InterPro" id="IPR016747">
    <property type="entry name" value="Phosphotransbutyrylase"/>
</dbReference>
<feature type="transmembrane region" description="Helical" evidence="1">
    <location>
        <begin position="141"/>
        <end position="160"/>
    </location>
</feature>
<dbReference type="InterPro" id="IPR006976">
    <property type="entry name" value="VanZ-like"/>
</dbReference>
<sequence>MSLKKWVYGMLPLACIIIIFLFSATPYQEQDIKPMLASHIDLSPLEPFLSPIHFTYHGQEVSVQAVGVYSVVEFFIRKAAHFGVYFCLAILAFAALYKGFGLKYRLSLRIALVISILYACFDEFHQSLTPGRTPYVGDVVIDTIGACVGLLVVIIGRNLYHIYWKRS</sequence>
<feature type="transmembrane region" description="Helical" evidence="1">
    <location>
        <begin position="7"/>
        <end position="27"/>
    </location>
</feature>
<reference evidence="3 5" key="1">
    <citation type="submission" date="2014-07" db="EMBL/GenBank/DDBJ databases">
        <title>Complete genome sequence of a moderately halophilic bacterium Terribacillus aidingensis MP602, isolated from Cryptomeria fortunei in Tianmu mountain in China.</title>
        <authorList>
            <person name="Wang Y."/>
            <person name="Lu P."/>
            <person name="Zhang L."/>
        </authorList>
    </citation>
    <scope>NUCLEOTIDE SEQUENCE [LARGE SCALE GENOMIC DNA]</scope>
    <source>
        <strain evidence="3 5">MP602</strain>
    </source>
</reference>
<dbReference type="EMBL" id="FOCD01000002">
    <property type="protein sequence ID" value="SEN24684.1"/>
    <property type="molecule type" value="Genomic_DNA"/>
</dbReference>
<feature type="transmembrane region" description="Helical" evidence="1">
    <location>
        <begin position="104"/>
        <end position="121"/>
    </location>
</feature>
<feature type="transmembrane region" description="Helical" evidence="1">
    <location>
        <begin position="79"/>
        <end position="97"/>
    </location>
</feature>